<keyword evidence="1" id="KW-1133">Transmembrane helix</keyword>
<dbReference type="AlphaFoldDB" id="G0UML7"/>
<evidence type="ECO:0000256" key="1">
    <source>
        <dbReference type="SAM" id="Phobius"/>
    </source>
</evidence>
<feature type="transmembrane region" description="Helical" evidence="1">
    <location>
        <begin position="14"/>
        <end position="33"/>
    </location>
</feature>
<name>G0UML7_TRYCI</name>
<feature type="transmembrane region" description="Helical" evidence="1">
    <location>
        <begin position="72"/>
        <end position="89"/>
    </location>
</feature>
<protein>
    <submittedName>
        <fullName evidence="2">Uncharacterized protein</fullName>
    </submittedName>
</protein>
<proteinExistence type="predicted"/>
<organism evidence="2">
    <name type="scientific">Trypanosoma congolense (strain IL3000)</name>
    <dbReference type="NCBI Taxonomy" id="1068625"/>
    <lineage>
        <taxon>Eukaryota</taxon>
        <taxon>Discoba</taxon>
        <taxon>Euglenozoa</taxon>
        <taxon>Kinetoplastea</taxon>
        <taxon>Metakinetoplastina</taxon>
        <taxon>Trypanosomatida</taxon>
        <taxon>Trypanosomatidae</taxon>
        <taxon>Trypanosoma</taxon>
        <taxon>Nannomonas</taxon>
    </lineage>
</organism>
<sequence>MSSLCVLFSFPSSFIYFTISFVSFLLFCFFSFISLLKPRAFRDCATVVTTLQWYYVCVFCCVPFLVPFLSPPLCMCTGGTVLMLVYLYFGRRAKKAKEAFKEECEEEAAEECCTGSDGDVFLCCFYTRHRCYRP</sequence>
<keyword evidence="1" id="KW-0812">Transmembrane</keyword>
<accession>G0UML7</accession>
<keyword evidence="1" id="KW-0472">Membrane</keyword>
<reference evidence="2" key="1">
    <citation type="journal article" date="2012" name="Proc. Natl. Acad. Sci. U.S.A.">
        <title>Antigenic diversity is generated by distinct evolutionary mechanisms in African trypanosome species.</title>
        <authorList>
            <person name="Jackson A.P."/>
            <person name="Berry A."/>
            <person name="Aslett M."/>
            <person name="Allison H.C."/>
            <person name="Burton P."/>
            <person name="Vavrova-Anderson J."/>
            <person name="Brown R."/>
            <person name="Browne H."/>
            <person name="Corton N."/>
            <person name="Hauser H."/>
            <person name="Gamble J."/>
            <person name="Gilderthorp R."/>
            <person name="Marcello L."/>
            <person name="McQuillan J."/>
            <person name="Otto T.D."/>
            <person name="Quail M.A."/>
            <person name="Sanders M.J."/>
            <person name="van Tonder A."/>
            <person name="Ginger M.L."/>
            <person name="Field M.C."/>
            <person name="Barry J.D."/>
            <person name="Hertz-Fowler C."/>
            <person name="Berriman M."/>
        </authorList>
    </citation>
    <scope>NUCLEOTIDE SEQUENCE</scope>
    <source>
        <strain evidence="2">IL3000</strain>
    </source>
</reference>
<gene>
    <name evidence="2" type="ORF">TCIL3000_5_1260</name>
</gene>
<evidence type="ECO:0000313" key="2">
    <source>
        <dbReference type="EMBL" id="CCC90425.1"/>
    </source>
</evidence>
<dbReference type="EMBL" id="HE575318">
    <property type="protein sequence ID" value="CCC90425.1"/>
    <property type="molecule type" value="Genomic_DNA"/>
</dbReference>
<feature type="transmembrane region" description="Helical" evidence="1">
    <location>
        <begin position="45"/>
        <end position="66"/>
    </location>
</feature>